<evidence type="ECO:0000256" key="4">
    <source>
        <dbReference type="ARBA" id="ARBA00023125"/>
    </source>
</evidence>
<dbReference type="GO" id="GO:0004803">
    <property type="term" value="F:transposase activity"/>
    <property type="evidence" value="ECO:0007669"/>
    <property type="project" value="UniProtKB-UniRule"/>
</dbReference>
<dbReference type="PANTHER" id="PTHR33217">
    <property type="entry name" value="TRANSPOSASE FOR INSERTION SEQUENCE ELEMENT IS1081"/>
    <property type="match status" value="1"/>
</dbReference>
<dbReference type="Proteomes" id="UP000779900">
    <property type="component" value="Unassembled WGS sequence"/>
</dbReference>
<evidence type="ECO:0000256" key="6">
    <source>
        <dbReference type="RuleBase" id="RU365089"/>
    </source>
</evidence>
<accession>A0A937XEL1</accession>
<keyword evidence="5 6" id="KW-0233">DNA recombination</keyword>
<organism evidence="7 8">
    <name type="scientific">candidate division WOR-3 bacterium</name>
    <dbReference type="NCBI Taxonomy" id="2052148"/>
    <lineage>
        <taxon>Bacteria</taxon>
        <taxon>Bacteria division WOR-3</taxon>
    </lineage>
</organism>
<reference evidence="7" key="1">
    <citation type="submission" date="2019-03" db="EMBL/GenBank/DDBJ databases">
        <title>Lake Tanganyika Metagenome-Assembled Genomes (MAGs).</title>
        <authorList>
            <person name="Tran P."/>
        </authorList>
    </citation>
    <scope>NUCLEOTIDE SEQUENCE</scope>
    <source>
        <strain evidence="7">K_DeepCast_150m_m2_040</strain>
    </source>
</reference>
<dbReference type="PANTHER" id="PTHR33217:SF7">
    <property type="entry name" value="TRANSPOSASE FOR INSERTION SEQUENCE ELEMENT IS1081"/>
    <property type="match status" value="1"/>
</dbReference>
<sequence length="190" mass="21933">FRDLSRRGLAGVRLVVSDDHEGLVASVRRCFQGALWQRCQTHFMHNVLALVTKSDRKALWQALRSVFDAPTLEHAKARLAEVVAEWRPCYPDLADKLEEETEDTLTCFQFPAGHRMRIRTTNMMERLNEELRRRSRVIRIFPNAAACLRLMTSLAQEQAAEWATQLTYLDMAELERWDMLHPQAAPATTP</sequence>
<keyword evidence="4 6" id="KW-0238">DNA-binding</keyword>
<evidence type="ECO:0000313" key="7">
    <source>
        <dbReference type="EMBL" id="MBM3330661.1"/>
    </source>
</evidence>
<dbReference type="AlphaFoldDB" id="A0A937XEL1"/>
<comment type="caution">
    <text evidence="7">The sequence shown here is derived from an EMBL/GenBank/DDBJ whole genome shotgun (WGS) entry which is preliminary data.</text>
</comment>
<keyword evidence="3 6" id="KW-0815">Transposition</keyword>
<comment type="similarity">
    <text evidence="2 6">Belongs to the transposase mutator family.</text>
</comment>
<dbReference type="EMBL" id="VGIR01000007">
    <property type="protein sequence ID" value="MBM3330661.1"/>
    <property type="molecule type" value="Genomic_DNA"/>
</dbReference>
<evidence type="ECO:0000256" key="2">
    <source>
        <dbReference type="ARBA" id="ARBA00010961"/>
    </source>
</evidence>
<gene>
    <name evidence="7" type="ORF">FJY68_02265</name>
</gene>
<evidence type="ECO:0000313" key="8">
    <source>
        <dbReference type="Proteomes" id="UP000779900"/>
    </source>
</evidence>
<feature type="non-terminal residue" evidence="7">
    <location>
        <position position="1"/>
    </location>
</feature>
<dbReference type="InterPro" id="IPR001207">
    <property type="entry name" value="Transposase_mutator"/>
</dbReference>
<name>A0A937XEL1_UNCW3</name>
<evidence type="ECO:0000256" key="5">
    <source>
        <dbReference type="ARBA" id="ARBA00023172"/>
    </source>
</evidence>
<dbReference type="Pfam" id="PF00872">
    <property type="entry name" value="Transposase_mut"/>
    <property type="match status" value="1"/>
</dbReference>
<dbReference type="GO" id="GO:0003677">
    <property type="term" value="F:DNA binding"/>
    <property type="evidence" value="ECO:0007669"/>
    <property type="project" value="UniProtKB-UniRule"/>
</dbReference>
<evidence type="ECO:0000256" key="1">
    <source>
        <dbReference type="ARBA" id="ARBA00002190"/>
    </source>
</evidence>
<keyword evidence="6" id="KW-0814">Transposable element</keyword>
<comment type="function">
    <text evidence="1 6">Required for the transposition of the insertion element.</text>
</comment>
<evidence type="ECO:0000256" key="3">
    <source>
        <dbReference type="ARBA" id="ARBA00022578"/>
    </source>
</evidence>
<dbReference type="GO" id="GO:0006313">
    <property type="term" value="P:DNA transposition"/>
    <property type="evidence" value="ECO:0007669"/>
    <property type="project" value="UniProtKB-UniRule"/>
</dbReference>
<protein>
    <recommendedName>
        <fullName evidence="6">Mutator family transposase</fullName>
    </recommendedName>
</protein>
<proteinExistence type="inferred from homology"/>